<keyword evidence="1" id="KW-0812">Transmembrane</keyword>
<dbReference type="Proteomes" id="UP000194632">
    <property type="component" value="Unassembled WGS sequence"/>
</dbReference>
<feature type="transmembrane region" description="Helical" evidence="1">
    <location>
        <begin position="87"/>
        <end position="106"/>
    </location>
</feature>
<keyword evidence="3" id="KW-1185">Reference proteome</keyword>
<dbReference type="EMBL" id="NGFO01000006">
    <property type="protein sequence ID" value="OUC79548.1"/>
    <property type="molecule type" value="Genomic_DNA"/>
</dbReference>
<keyword evidence="1" id="KW-1133">Transmembrane helix</keyword>
<name>A0A243QCQ8_9ACTN</name>
<proteinExistence type="predicted"/>
<gene>
    <name evidence="2" type="ORF">CA982_06495</name>
</gene>
<sequence length="147" mass="15478">MRSVAWVRVAWIVVAALGCAFAVWNAFEPAGWSSMSCGKFGELDEPGVRAGATCDDPVWFAYGAWPLVTLGALLSAPAVVAALMMRWWVSWLAVAALAALTVYGVAHWTGFWGLLMVGGAPMTVAAIVIAGIHLGVTAYNDSRHAVA</sequence>
<evidence type="ECO:0000313" key="2">
    <source>
        <dbReference type="EMBL" id="OUC79548.1"/>
    </source>
</evidence>
<dbReference type="PROSITE" id="PS51257">
    <property type="entry name" value="PROKAR_LIPOPROTEIN"/>
    <property type="match status" value="1"/>
</dbReference>
<accession>A0A243QCQ8</accession>
<evidence type="ECO:0000313" key="3">
    <source>
        <dbReference type="Proteomes" id="UP000194632"/>
    </source>
</evidence>
<evidence type="ECO:0008006" key="4">
    <source>
        <dbReference type="Google" id="ProtNLM"/>
    </source>
</evidence>
<reference evidence="2 3" key="1">
    <citation type="submission" date="2017-05" db="EMBL/GenBank/DDBJ databases">
        <title>Biotechnological potential of actinobacteria isolated from South African environments.</title>
        <authorList>
            <person name="Le Roes-Hill M."/>
            <person name="Prins A."/>
            <person name="Durrell K.A."/>
        </authorList>
    </citation>
    <scope>NUCLEOTIDE SEQUENCE [LARGE SCALE GENOMIC DNA]</scope>
    <source>
        <strain evidence="2">BS2</strain>
    </source>
</reference>
<organism evidence="2 3">
    <name type="scientific">Gordonia lacunae</name>
    <dbReference type="NCBI Taxonomy" id="417102"/>
    <lineage>
        <taxon>Bacteria</taxon>
        <taxon>Bacillati</taxon>
        <taxon>Actinomycetota</taxon>
        <taxon>Actinomycetes</taxon>
        <taxon>Mycobacteriales</taxon>
        <taxon>Gordoniaceae</taxon>
        <taxon>Gordonia</taxon>
    </lineage>
</organism>
<comment type="caution">
    <text evidence="2">The sequence shown here is derived from an EMBL/GenBank/DDBJ whole genome shotgun (WGS) entry which is preliminary data.</text>
</comment>
<protein>
    <recommendedName>
        <fullName evidence="4">ABC transporter permease</fullName>
    </recommendedName>
</protein>
<keyword evidence="1" id="KW-0472">Membrane</keyword>
<feature type="transmembrane region" description="Helical" evidence="1">
    <location>
        <begin position="112"/>
        <end position="136"/>
    </location>
</feature>
<feature type="transmembrane region" description="Helical" evidence="1">
    <location>
        <begin position="59"/>
        <end position="80"/>
    </location>
</feature>
<dbReference type="AlphaFoldDB" id="A0A243QCQ8"/>
<evidence type="ECO:0000256" key="1">
    <source>
        <dbReference type="SAM" id="Phobius"/>
    </source>
</evidence>